<dbReference type="Proteomes" id="UP000515153">
    <property type="component" value="Chromosome V"/>
</dbReference>
<evidence type="ECO:0000313" key="2">
    <source>
        <dbReference type="RefSeq" id="XP_030979035.1"/>
    </source>
</evidence>
<reference evidence="1 2" key="1">
    <citation type="journal article" date="2019" name="Mol. Biol. Evol.">
        <title>Blast fungal genomes show frequent chromosomal changes, gene gains and losses, and effector gene turnover.</title>
        <authorList>
            <person name="Gomez Luciano L.B."/>
            <person name="Jason Tsai I."/>
            <person name="Chuma I."/>
            <person name="Tosa Y."/>
            <person name="Chen Y.H."/>
            <person name="Li J.Y."/>
            <person name="Li M.Y."/>
            <person name="Jade Lu M.Y."/>
            <person name="Nakayashiki H."/>
            <person name="Li W.H."/>
        </authorList>
    </citation>
    <scope>NUCLEOTIDE SEQUENCE [LARGE SCALE GENOMIC DNA]</scope>
    <source>
        <strain evidence="1 2">NI907</strain>
    </source>
</reference>
<evidence type="ECO:0000313" key="1">
    <source>
        <dbReference type="Proteomes" id="UP000515153"/>
    </source>
</evidence>
<dbReference type="RefSeq" id="XP_030979035.1">
    <property type="nucleotide sequence ID" value="XM_031128724.1"/>
</dbReference>
<keyword evidence="1" id="KW-1185">Reference proteome</keyword>
<accession>A0A6P8AVX1</accession>
<dbReference type="KEGG" id="pgri:PgNI_08732"/>
<name>A0A6P8AVX1_PYRGI</name>
<gene>
    <name evidence="2" type="ORF">PgNI_08732</name>
</gene>
<proteinExistence type="predicted"/>
<dbReference type="GeneID" id="41963632"/>
<sequence>FSKKKKKNKHKIVWSSFYLTSASISKRDSTVSNQSRLIRLLVKLLAVQ</sequence>
<reference evidence="2" key="2">
    <citation type="submission" date="2019-10" db="EMBL/GenBank/DDBJ databases">
        <authorList>
            <consortium name="NCBI Genome Project"/>
        </authorList>
    </citation>
    <scope>NUCLEOTIDE SEQUENCE</scope>
    <source>
        <strain evidence="2">NI907</strain>
    </source>
</reference>
<feature type="non-terminal residue" evidence="2">
    <location>
        <position position="1"/>
    </location>
</feature>
<reference evidence="2" key="3">
    <citation type="submission" date="2025-08" db="UniProtKB">
        <authorList>
            <consortium name="RefSeq"/>
        </authorList>
    </citation>
    <scope>IDENTIFICATION</scope>
    <source>
        <strain evidence="2">NI907</strain>
    </source>
</reference>
<organism evidence="1 2">
    <name type="scientific">Pyricularia grisea</name>
    <name type="common">Crabgrass-specific blast fungus</name>
    <name type="synonym">Magnaporthe grisea</name>
    <dbReference type="NCBI Taxonomy" id="148305"/>
    <lineage>
        <taxon>Eukaryota</taxon>
        <taxon>Fungi</taxon>
        <taxon>Dikarya</taxon>
        <taxon>Ascomycota</taxon>
        <taxon>Pezizomycotina</taxon>
        <taxon>Sordariomycetes</taxon>
        <taxon>Sordariomycetidae</taxon>
        <taxon>Magnaporthales</taxon>
        <taxon>Pyriculariaceae</taxon>
        <taxon>Pyricularia</taxon>
    </lineage>
</organism>
<protein>
    <submittedName>
        <fullName evidence="2">Uncharacterized protein</fullName>
    </submittedName>
</protein>
<dbReference type="AlphaFoldDB" id="A0A6P8AVX1"/>